<protein>
    <recommendedName>
        <fullName evidence="4 14">Acetolactate synthase</fullName>
        <ecNumber evidence="4 14">2.2.1.6</ecNumber>
    </recommendedName>
</protein>
<evidence type="ECO:0000256" key="12">
    <source>
        <dbReference type="ARBA" id="ARBA00023304"/>
    </source>
</evidence>
<evidence type="ECO:0000256" key="5">
    <source>
        <dbReference type="ARBA" id="ARBA00022605"/>
    </source>
</evidence>
<dbReference type="Proteomes" id="UP000244910">
    <property type="component" value="Chromosome"/>
</dbReference>
<comment type="similarity">
    <text evidence="3 14">Belongs to the TPP enzyme family.</text>
</comment>
<dbReference type="PANTHER" id="PTHR18968">
    <property type="entry name" value="THIAMINE PYROPHOSPHATE ENZYMES"/>
    <property type="match status" value="1"/>
</dbReference>
<dbReference type="Pfam" id="PF00205">
    <property type="entry name" value="TPP_enzyme_M"/>
    <property type="match status" value="1"/>
</dbReference>
<evidence type="ECO:0000259" key="16">
    <source>
        <dbReference type="Pfam" id="PF02775"/>
    </source>
</evidence>
<evidence type="ECO:0000259" key="17">
    <source>
        <dbReference type="Pfam" id="PF02776"/>
    </source>
</evidence>
<dbReference type="InterPro" id="IPR029035">
    <property type="entry name" value="DHS-like_NAD/FAD-binding_dom"/>
</dbReference>
<keyword evidence="9" id="KW-0274">FAD</keyword>
<dbReference type="SUPFAM" id="SSF52518">
    <property type="entry name" value="Thiamin diphosphate-binding fold (THDP-binding)"/>
    <property type="match status" value="2"/>
</dbReference>
<dbReference type="InterPro" id="IPR011766">
    <property type="entry name" value="TPP_enzyme_TPP-bd"/>
</dbReference>
<dbReference type="GO" id="GO:0003984">
    <property type="term" value="F:acetolactate synthase activity"/>
    <property type="evidence" value="ECO:0007669"/>
    <property type="project" value="UniProtKB-EC"/>
</dbReference>
<evidence type="ECO:0000256" key="6">
    <source>
        <dbReference type="ARBA" id="ARBA00022630"/>
    </source>
</evidence>
<dbReference type="CDD" id="cd07035">
    <property type="entry name" value="TPP_PYR_POX_like"/>
    <property type="match status" value="1"/>
</dbReference>
<evidence type="ECO:0000256" key="2">
    <source>
        <dbReference type="ARBA" id="ARBA00005025"/>
    </source>
</evidence>
<keyword evidence="12 14" id="KW-0100">Branched-chain amino acid biosynthesis</keyword>
<dbReference type="Gene3D" id="3.40.50.970">
    <property type="match status" value="2"/>
</dbReference>
<dbReference type="FunFam" id="3.40.50.970:FF:000007">
    <property type="entry name" value="Acetolactate synthase"/>
    <property type="match status" value="1"/>
</dbReference>
<evidence type="ECO:0000256" key="8">
    <source>
        <dbReference type="ARBA" id="ARBA00022723"/>
    </source>
</evidence>
<evidence type="ECO:0000256" key="13">
    <source>
        <dbReference type="ARBA" id="ARBA00048670"/>
    </source>
</evidence>
<dbReference type="GO" id="GO:0030976">
    <property type="term" value="F:thiamine pyrophosphate binding"/>
    <property type="evidence" value="ECO:0007669"/>
    <property type="project" value="UniProtKB-UniRule"/>
</dbReference>
<comment type="cofactor">
    <cofactor evidence="14">
        <name>thiamine diphosphate</name>
        <dbReference type="ChEBI" id="CHEBI:58937"/>
    </cofactor>
    <text evidence="14">Binds 1 thiamine pyrophosphate per subunit.</text>
</comment>
<comment type="pathway">
    <text evidence="2 14">Amino-acid biosynthesis; L-valine biosynthesis; L-valine from pyruvate: step 1/4.</text>
</comment>
<keyword evidence="6" id="KW-0285">Flavoprotein</keyword>
<dbReference type="InterPro" id="IPR012000">
    <property type="entry name" value="Thiamin_PyroP_enz_cen_dom"/>
</dbReference>
<dbReference type="GO" id="GO:0009097">
    <property type="term" value="P:isoleucine biosynthetic process"/>
    <property type="evidence" value="ECO:0007669"/>
    <property type="project" value="UniProtKB-UniPathway"/>
</dbReference>
<dbReference type="InterPro" id="IPR000399">
    <property type="entry name" value="TPP-bd_CS"/>
</dbReference>
<dbReference type="PANTHER" id="PTHR18968:SF13">
    <property type="entry name" value="ACETOLACTATE SYNTHASE CATALYTIC SUBUNIT, MITOCHONDRIAL"/>
    <property type="match status" value="1"/>
</dbReference>
<dbReference type="Pfam" id="PF02776">
    <property type="entry name" value="TPP_enzyme_N"/>
    <property type="match status" value="1"/>
</dbReference>
<dbReference type="NCBIfam" id="TIGR00118">
    <property type="entry name" value="acolac_lg"/>
    <property type="match status" value="1"/>
</dbReference>
<feature type="domain" description="Thiamine pyrophosphate enzyme central" evidence="15">
    <location>
        <begin position="193"/>
        <end position="327"/>
    </location>
</feature>
<comment type="catalytic activity">
    <reaction evidence="13 14">
        <text>2 pyruvate + H(+) = (2S)-2-acetolactate + CO2</text>
        <dbReference type="Rhea" id="RHEA:25249"/>
        <dbReference type="ChEBI" id="CHEBI:15361"/>
        <dbReference type="ChEBI" id="CHEBI:15378"/>
        <dbReference type="ChEBI" id="CHEBI:16526"/>
        <dbReference type="ChEBI" id="CHEBI:58476"/>
        <dbReference type="EC" id="2.2.1.6"/>
    </reaction>
</comment>
<dbReference type="GO" id="GO:0009099">
    <property type="term" value="P:L-valine biosynthetic process"/>
    <property type="evidence" value="ECO:0007669"/>
    <property type="project" value="UniProtKB-UniPathway"/>
</dbReference>
<feature type="domain" description="Thiamine pyrophosphate enzyme TPP-binding" evidence="16">
    <location>
        <begin position="383"/>
        <end position="530"/>
    </location>
</feature>
<dbReference type="Gene3D" id="3.40.50.1220">
    <property type="entry name" value="TPP-binding domain"/>
    <property type="match status" value="1"/>
</dbReference>
<reference evidence="19" key="1">
    <citation type="submission" date="2017-04" db="EMBL/GenBank/DDBJ databases">
        <authorList>
            <person name="Song Y."/>
            <person name="Cho B.-K."/>
        </authorList>
    </citation>
    <scope>NUCLEOTIDE SEQUENCE [LARGE SCALE GENOMIC DNA]</scope>
    <source>
        <strain evidence="19">SL1</strain>
    </source>
</reference>
<evidence type="ECO:0000256" key="4">
    <source>
        <dbReference type="ARBA" id="ARBA00013145"/>
    </source>
</evidence>
<keyword evidence="7 14" id="KW-0808">Transferase</keyword>
<name>A0A2U8DPM8_9CLOT</name>
<dbReference type="InterPro" id="IPR012846">
    <property type="entry name" value="Acetolactate_synth_lsu"/>
</dbReference>
<sequence length="553" mass="59915">MKLKGAQVLLECIKEQGIDTIFGYPGGAVLPIYDALYSTEGLTHILTAHEQGATHAADGYARSTGKIGVVITTSGPGATNAVTGIATAYRDSVPLVVFTGQVPQSLLGKDSFQEVDITEITVPITKENYIVTDPDKLTDTIRRAFKVASSGRPGPVVVDLPKDIQVAEIEYEHVVNNQGALNREKEQIDEDAINKALDMIKNSQKPVIYAGGGVVISGANVELREFSEKIDAPVSCSLMGMGAFPGDHENYMGMLGMHGSHCSNYAVTKCDLLIAVGARFSDRVISKVEAFAPNAKIIHIDIDPKEFGKNVDINLAVKGDIKEVLTLLNEKLEKQEHEEWLSQISKWKDIKPINAPVGSLSPKFIIEKLYELTKGDCIITTEVGQNQIWAAQYFKYLKPRTFVSSGGLGTMGFGLGAAIGAAIGNPDKKVINIAGDGSFKMNSTELATVAKYQVPMVQLVLNNQALGMVHQWQDLFYQGRFCNTKLGPDVDFVKLAAAYDIEAFKITEDSQVEDALKKALSMNKPVLIECAINRDEKVFPIVPPGAPINESIG</sequence>
<evidence type="ECO:0000313" key="18">
    <source>
        <dbReference type="EMBL" id="AWI04747.1"/>
    </source>
</evidence>
<evidence type="ECO:0000256" key="1">
    <source>
        <dbReference type="ARBA" id="ARBA00004974"/>
    </source>
</evidence>
<dbReference type="OrthoDB" id="4494979at2"/>
<dbReference type="SUPFAM" id="SSF52467">
    <property type="entry name" value="DHS-like NAD/FAD-binding domain"/>
    <property type="match status" value="1"/>
</dbReference>
<evidence type="ECO:0000313" key="19">
    <source>
        <dbReference type="Proteomes" id="UP000244910"/>
    </source>
</evidence>
<dbReference type="InterPro" id="IPR039368">
    <property type="entry name" value="AHAS_TPP"/>
</dbReference>
<dbReference type="GO" id="GO:0050660">
    <property type="term" value="F:flavin adenine dinucleotide binding"/>
    <property type="evidence" value="ECO:0007669"/>
    <property type="project" value="InterPro"/>
</dbReference>
<evidence type="ECO:0000259" key="15">
    <source>
        <dbReference type="Pfam" id="PF00205"/>
    </source>
</evidence>
<dbReference type="InterPro" id="IPR029061">
    <property type="entry name" value="THDP-binding"/>
</dbReference>
<dbReference type="InterPro" id="IPR012001">
    <property type="entry name" value="Thiamin_PyroP_enz_TPP-bd_dom"/>
</dbReference>
<dbReference type="GO" id="GO:0000287">
    <property type="term" value="F:magnesium ion binding"/>
    <property type="evidence" value="ECO:0007669"/>
    <property type="project" value="UniProtKB-UniRule"/>
</dbReference>
<dbReference type="FunFam" id="3.40.50.1220:FF:000008">
    <property type="entry name" value="Acetolactate synthase"/>
    <property type="match status" value="1"/>
</dbReference>
<dbReference type="EMBL" id="CP020953">
    <property type="protein sequence ID" value="AWI04747.1"/>
    <property type="molecule type" value="Genomic_DNA"/>
</dbReference>
<dbReference type="UniPathway" id="UPA00047">
    <property type="reaction ID" value="UER00055"/>
</dbReference>
<keyword evidence="10 14" id="KW-0460">Magnesium</keyword>
<keyword evidence="11 14" id="KW-0786">Thiamine pyrophosphate</keyword>
<dbReference type="CDD" id="cd02015">
    <property type="entry name" value="TPP_AHAS"/>
    <property type="match status" value="1"/>
</dbReference>
<gene>
    <name evidence="18" type="ORF">B9W14_09670</name>
</gene>
<organism evidence="18 19">
    <name type="scientific">Clostridium drakei</name>
    <dbReference type="NCBI Taxonomy" id="332101"/>
    <lineage>
        <taxon>Bacteria</taxon>
        <taxon>Bacillati</taxon>
        <taxon>Bacillota</taxon>
        <taxon>Clostridia</taxon>
        <taxon>Eubacteriales</taxon>
        <taxon>Clostridiaceae</taxon>
        <taxon>Clostridium</taxon>
    </lineage>
</organism>
<evidence type="ECO:0000256" key="14">
    <source>
        <dbReference type="RuleBase" id="RU003591"/>
    </source>
</evidence>
<evidence type="ECO:0000256" key="9">
    <source>
        <dbReference type="ARBA" id="ARBA00022827"/>
    </source>
</evidence>
<dbReference type="PROSITE" id="PS00187">
    <property type="entry name" value="TPP_ENZYMES"/>
    <property type="match status" value="1"/>
</dbReference>
<evidence type="ECO:0000256" key="3">
    <source>
        <dbReference type="ARBA" id="ARBA00007812"/>
    </source>
</evidence>
<evidence type="ECO:0000256" key="10">
    <source>
        <dbReference type="ARBA" id="ARBA00022842"/>
    </source>
</evidence>
<dbReference type="GO" id="GO:0005948">
    <property type="term" value="C:acetolactate synthase complex"/>
    <property type="evidence" value="ECO:0007669"/>
    <property type="project" value="TreeGrafter"/>
</dbReference>
<proteinExistence type="inferred from homology"/>
<evidence type="ECO:0000256" key="7">
    <source>
        <dbReference type="ARBA" id="ARBA00022679"/>
    </source>
</evidence>
<dbReference type="AlphaFoldDB" id="A0A2U8DPM8"/>
<keyword evidence="5 14" id="KW-0028">Amino-acid biosynthesis</keyword>
<evidence type="ECO:0000256" key="11">
    <source>
        <dbReference type="ARBA" id="ARBA00023052"/>
    </source>
</evidence>
<keyword evidence="19" id="KW-1185">Reference proteome</keyword>
<dbReference type="EC" id="2.2.1.6" evidence="4 14"/>
<dbReference type="InterPro" id="IPR045229">
    <property type="entry name" value="TPP_enz"/>
</dbReference>
<dbReference type="KEGG" id="cdrk:B9W14_09670"/>
<dbReference type="RefSeq" id="WP_032079367.1">
    <property type="nucleotide sequence ID" value="NZ_CP020953.1"/>
</dbReference>
<keyword evidence="8 14" id="KW-0479">Metal-binding</keyword>
<comment type="pathway">
    <text evidence="1 14">Amino-acid biosynthesis; L-isoleucine biosynthesis; L-isoleucine from 2-oxobutanoate: step 1/4.</text>
</comment>
<feature type="domain" description="Thiamine pyrophosphate enzyme N-terminal TPP-binding" evidence="17">
    <location>
        <begin position="4"/>
        <end position="119"/>
    </location>
</feature>
<dbReference type="FunFam" id="3.40.50.970:FF:000016">
    <property type="entry name" value="Acetolactate synthase"/>
    <property type="match status" value="1"/>
</dbReference>
<dbReference type="UniPathway" id="UPA00049">
    <property type="reaction ID" value="UER00059"/>
</dbReference>
<dbReference type="Pfam" id="PF02775">
    <property type="entry name" value="TPP_enzyme_C"/>
    <property type="match status" value="1"/>
</dbReference>
<accession>A0A2U8DPM8</accession>
<comment type="cofactor">
    <cofactor evidence="14">
        <name>Mg(2+)</name>
        <dbReference type="ChEBI" id="CHEBI:18420"/>
    </cofactor>
    <text evidence="14">Binds 1 Mg(2+) ion per subunit.</text>
</comment>